<evidence type="ECO:0000256" key="9">
    <source>
        <dbReference type="RuleBase" id="RU369079"/>
    </source>
</evidence>
<gene>
    <name evidence="11" type="ORF">F0Q34_19580</name>
</gene>
<keyword evidence="7 9" id="KW-0472">Membrane</keyword>
<evidence type="ECO:0000256" key="2">
    <source>
        <dbReference type="ARBA" id="ARBA00022448"/>
    </source>
</evidence>
<reference evidence="11 12" key="1">
    <citation type="journal article" date="2015" name="Int. J. Syst. Evol. Microbiol.">
        <title>Roseomonas oryzae sp. nov., isolated from paddy rhizosphere soil.</title>
        <authorList>
            <person name="Ramaprasad E.V."/>
            <person name="Sasikala Ch."/>
            <person name="Ramana Ch.V."/>
        </authorList>
    </citation>
    <scope>NUCLEOTIDE SEQUENCE [LARGE SCALE GENOMIC DNA]</scope>
    <source>
        <strain evidence="11 12">KCTC 42542</strain>
    </source>
</reference>
<dbReference type="AlphaFoldDB" id="A0A5B2TAH2"/>
<dbReference type="InterPro" id="IPR007387">
    <property type="entry name" value="TRAP_DctQ"/>
</dbReference>
<evidence type="ECO:0000313" key="11">
    <source>
        <dbReference type="EMBL" id="KAA2211551.1"/>
    </source>
</evidence>
<keyword evidence="12" id="KW-1185">Reference proteome</keyword>
<evidence type="ECO:0000256" key="6">
    <source>
        <dbReference type="ARBA" id="ARBA00022989"/>
    </source>
</evidence>
<keyword evidence="4 9" id="KW-0997">Cell inner membrane</keyword>
<evidence type="ECO:0000313" key="12">
    <source>
        <dbReference type="Proteomes" id="UP000322110"/>
    </source>
</evidence>
<dbReference type="RefSeq" id="WP_149814011.1">
    <property type="nucleotide sequence ID" value="NZ_VUKA01000022.1"/>
</dbReference>
<dbReference type="GO" id="GO:0005886">
    <property type="term" value="C:plasma membrane"/>
    <property type="evidence" value="ECO:0007669"/>
    <property type="project" value="UniProtKB-SubCell"/>
</dbReference>
<feature type="transmembrane region" description="Helical" evidence="9">
    <location>
        <begin position="105"/>
        <end position="127"/>
    </location>
</feature>
<comment type="caution">
    <text evidence="11">The sequence shown here is derived from an EMBL/GenBank/DDBJ whole genome shotgun (WGS) entry which is preliminary data.</text>
</comment>
<dbReference type="PANTHER" id="PTHR35011:SF2">
    <property type="entry name" value="2,3-DIKETO-L-GULONATE TRAP TRANSPORTER SMALL PERMEASE PROTEIN YIAM"/>
    <property type="match status" value="1"/>
</dbReference>
<accession>A0A5B2TAH2</accession>
<dbReference type="Proteomes" id="UP000322110">
    <property type="component" value="Unassembled WGS sequence"/>
</dbReference>
<proteinExistence type="inferred from homology"/>
<dbReference type="InterPro" id="IPR055348">
    <property type="entry name" value="DctQ"/>
</dbReference>
<evidence type="ECO:0000259" key="10">
    <source>
        <dbReference type="Pfam" id="PF04290"/>
    </source>
</evidence>
<feature type="transmembrane region" description="Helical" evidence="9">
    <location>
        <begin position="71"/>
        <end position="93"/>
    </location>
</feature>
<evidence type="ECO:0000256" key="7">
    <source>
        <dbReference type="ARBA" id="ARBA00023136"/>
    </source>
</evidence>
<evidence type="ECO:0000256" key="8">
    <source>
        <dbReference type="ARBA" id="ARBA00038436"/>
    </source>
</evidence>
<keyword evidence="6 9" id="KW-1133">Transmembrane helix</keyword>
<evidence type="ECO:0000256" key="5">
    <source>
        <dbReference type="ARBA" id="ARBA00022692"/>
    </source>
</evidence>
<feature type="transmembrane region" description="Helical" evidence="9">
    <location>
        <begin position="31"/>
        <end position="50"/>
    </location>
</feature>
<dbReference type="EMBL" id="VUKA01000022">
    <property type="protein sequence ID" value="KAA2211551.1"/>
    <property type="molecule type" value="Genomic_DNA"/>
</dbReference>
<comment type="caution">
    <text evidence="9">Lacks conserved residue(s) required for the propagation of feature annotation.</text>
</comment>
<sequence length="161" mass="17661">MLVAMVSLPFVQVVAREVFGMPIIGVEELARFMLICSVFLAVPYVVSAGASIRMEEILVMLPPNIIHGLKLATALICTVTFAAMVAASLVAIGTNLDNATPTLGIPYWIFLGAATISFSMTTLECAIQFFKVVLRMPLYVTFPQEQEPEEELDLPEEMRPH</sequence>
<name>A0A5B2TAH2_9PROT</name>
<feature type="domain" description="Tripartite ATP-independent periplasmic transporters DctQ component" evidence="10">
    <location>
        <begin position="5"/>
        <end position="133"/>
    </location>
</feature>
<dbReference type="Pfam" id="PF04290">
    <property type="entry name" value="DctQ"/>
    <property type="match status" value="1"/>
</dbReference>
<comment type="subunit">
    <text evidence="9">The complex comprises the extracytoplasmic solute receptor protein and the two transmembrane proteins.</text>
</comment>
<protein>
    <recommendedName>
        <fullName evidence="9">TRAP transporter small permease protein</fullName>
    </recommendedName>
</protein>
<keyword evidence="5 9" id="KW-0812">Transmembrane</keyword>
<comment type="similarity">
    <text evidence="8 9">Belongs to the TRAP transporter small permease family.</text>
</comment>
<dbReference type="OrthoDB" id="6161610at2"/>
<comment type="subcellular location">
    <subcellularLocation>
        <location evidence="1 9">Cell inner membrane</location>
        <topology evidence="1 9">Multi-pass membrane protein</topology>
    </subcellularLocation>
</comment>
<evidence type="ECO:0000256" key="4">
    <source>
        <dbReference type="ARBA" id="ARBA00022519"/>
    </source>
</evidence>
<dbReference type="GO" id="GO:0015740">
    <property type="term" value="P:C4-dicarboxylate transport"/>
    <property type="evidence" value="ECO:0007669"/>
    <property type="project" value="TreeGrafter"/>
</dbReference>
<evidence type="ECO:0000256" key="3">
    <source>
        <dbReference type="ARBA" id="ARBA00022475"/>
    </source>
</evidence>
<dbReference type="PANTHER" id="PTHR35011">
    <property type="entry name" value="2,3-DIKETO-L-GULONATE TRAP TRANSPORTER SMALL PERMEASE PROTEIN YIAM"/>
    <property type="match status" value="1"/>
</dbReference>
<organism evidence="11 12">
    <name type="scientific">Teichococcus oryzae</name>
    <dbReference type="NCBI Taxonomy" id="1608942"/>
    <lineage>
        <taxon>Bacteria</taxon>
        <taxon>Pseudomonadati</taxon>
        <taxon>Pseudomonadota</taxon>
        <taxon>Alphaproteobacteria</taxon>
        <taxon>Acetobacterales</taxon>
        <taxon>Roseomonadaceae</taxon>
        <taxon>Roseomonas</taxon>
    </lineage>
</organism>
<evidence type="ECO:0000256" key="1">
    <source>
        <dbReference type="ARBA" id="ARBA00004429"/>
    </source>
</evidence>
<keyword evidence="3" id="KW-1003">Cell membrane</keyword>
<comment type="function">
    <text evidence="9">Part of the tripartite ATP-independent periplasmic (TRAP) transport system.</text>
</comment>
<keyword evidence="2 9" id="KW-0813">Transport</keyword>
<dbReference type="GO" id="GO:0022857">
    <property type="term" value="F:transmembrane transporter activity"/>
    <property type="evidence" value="ECO:0007669"/>
    <property type="project" value="UniProtKB-UniRule"/>
</dbReference>